<evidence type="ECO:0000313" key="1">
    <source>
        <dbReference type="EMBL" id="KAE9610939.1"/>
    </source>
</evidence>
<comment type="caution">
    <text evidence="1">The sequence shown here is derived from an EMBL/GenBank/DDBJ whole genome shotgun (WGS) entry which is preliminary data.</text>
</comment>
<accession>A0A6A4QBH5</accession>
<proteinExistence type="predicted"/>
<dbReference type="EMBL" id="WOCE01000007">
    <property type="protein sequence ID" value="KAE9610939.1"/>
    <property type="molecule type" value="Genomic_DNA"/>
</dbReference>
<gene>
    <name evidence="1" type="ORF">Lalb_Chr07g0192311</name>
</gene>
<protein>
    <submittedName>
        <fullName evidence="1">Uncharacterized protein</fullName>
    </submittedName>
</protein>
<sequence>MIKYVSKCIKHTRAIAQLGRAPRLHVRQCFFRGVHPVIKRADLIEKWMSDSILGNKNSLTKGLDVSQTNPLIDLRY</sequence>
<name>A0A6A4QBH5_LUPAL</name>
<evidence type="ECO:0000313" key="2">
    <source>
        <dbReference type="Proteomes" id="UP000447434"/>
    </source>
</evidence>
<organism evidence="1 2">
    <name type="scientific">Lupinus albus</name>
    <name type="common">White lupine</name>
    <name type="synonym">Lupinus termis</name>
    <dbReference type="NCBI Taxonomy" id="3870"/>
    <lineage>
        <taxon>Eukaryota</taxon>
        <taxon>Viridiplantae</taxon>
        <taxon>Streptophyta</taxon>
        <taxon>Embryophyta</taxon>
        <taxon>Tracheophyta</taxon>
        <taxon>Spermatophyta</taxon>
        <taxon>Magnoliopsida</taxon>
        <taxon>eudicotyledons</taxon>
        <taxon>Gunneridae</taxon>
        <taxon>Pentapetalae</taxon>
        <taxon>rosids</taxon>
        <taxon>fabids</taxon>
        <taxon>Fabales</taxon>
        <taxon>Fabaceae</taxon>
        <taxon>Papilionoideae</taxon>
        <taxon>50 kb inversion clade</taxon>
        <taxon>genistoids sensu lato</taxon>
        <taxon>core genistoids</taxon>
        <taxon>Genisteae</taxon>
        <taxon>Lupinus</taxon>
    </lineage>
</organism>
<dbReference type="Proteomes" id="UP000447434">
    <property type="component" value="Chromosome 7"/>
</dbReference>
<dbReference type="AlphaFoldDB" id="A0A6A4QBH5"/>
<reference evidence="2" key="1">
    <citation type="journal article" date="2020" name="Nat. Commun.">
        <title>Genome sequence of the cluster root forming white lupin.</title>
        <authorList>
            <person name="Hufnagel B."/>
            <person name="Marques A."/>
            <person name="Soriano A."/>
            <person name="Marques L."/>
            <person name="Divol F."/>
            <person name="Doumas P."/>
            <person name="Sallet E."/>
            <person name="Mancinotti D."/>
            <person name="Carrere S."/>
            <person name="Marande W."/>
            <person name="Arribat S."/>
            <person name="Keller J."/>
            <person name="Huneau C."/>
            <person name="Blein T."/>
            <person name="Aime D."/>
            <person name="Laguerre M."/>
            <person name="Taylor J."/>
            <person name="Schubert V."/>
            <person name="Nelson M."/>
            <person name="Geu-Flores F."/>
            <person name="Crespi M."/>
            <person name="Gallardo-Guerrero K."/>
            <person name="Delaux P.-M."/>
            <person name="Salse J."/>
            <person name="Berges H."/>
            <person name="Guyot R."/>
            <person name="Gouzy J."/>
            <person name="Peret B."/>
        </authorList>
    </citation>
    <scope>NUCLEOTIDE SEQUENCE [LARGE SCALE GENOMIC DNA]</scope>
    <source>
        <strain evidence="2">cv. Amiga</strain>
    </source>
</reference>
<keyword evidence="2" id="KW-1185">Reference proteome</keyword>